<evidence type="ECO:0000313" key="3">
    <source>
        <dbReference type="Proteomes" id="UP000188268"/>
    </source>
</evidence>
<proteinExistence type="predicted"/>
<accession>A0A1R3K7C0</accession>
<organism evidence="2 3">
    <name type="scientific">Corchorus capsularis</name>
    <name type="common">Jute</name>
    <dbReference type="NCBI Taxonomy" id="210143"/>
    <lineage>
        <taxon>Eukaryota</taxon>
        <taxon>Viridiplantae</taxon>
        <taxon>Streptophyta</taxon>
        <taxon>Embryophyta</taxon>
        <taxon>Tracheophyta</taxon>
        <taxon>Spermatophyta</taxon>
        <taxon>Magnoliopsida</taxon>
        <taxon>eudicotyledons</taxon>
        <taxon>Gunneridae</taxon>
        <taxon>Pentapetalae</taxon>
        <taxon>rosids</taxon>
        <taxon>malvids</taxon>
        <taxon>Malvales</taxon>
        <taxon>Malvaceae</taxon>
        <taxon>Grewioideae</taxon>
        <taxon>Apeibeae</taxon>
        <taxon>Corchorus</taxon>
    </lineage>
</organism>
<feature type="region of interest" description="Disordered" evidence="1">
    <location>
        <begin position="1"/>
        <end position="31"/>
    </location>
</feature>
<evidence type="ECO:0000313" key="2">
    <source>
        <dbReference type="EMBL" id="OMP02954.1"/>
    </source>
</evidence>
<feature type="region of interest" description="Disordered" evidence="1">
    <location>
        <begin position="59"/>
        <end position="89"/>
    </location>
</feature>
<dbReference type="Gramene" id="OMP02954">
    <property type="protein sequence ID" value="OMP02954"/>
    <property type="gene ID" value="CCACVL1_02653"/>
</dbReference>
<dbReference type="AlphaFoldDB" id="A0A1R3K7C0"/>
<keyword evidence="3" id="KW-1185">Reference proteome</keyword>
<dbReference type="Proteomes" id="UP000188268">
    <property type="component" value="Unassembled WGS sequence"/>
</dbReference>
<evidence type="ECO:0000256" key="1">
    <source>
        <dbReference type="SAM" id="MobiDB-lite"/>
    </source>
</evidence>
<gene>
    <name evidence="2" type="ORF">CCACVL1_02653</name>
</gene>
<protein>
    <submittedName>
        <fullName evidence="2">Uncharacterized protein</fullName>
    </submittedName>
</protein>
<reference evidence="2 3" key="1">
    <citation type="submission" date="2013-09" db="EMBL/GenBank/DDBJ databases">
        <title>Corchorus capsularis genome sequencing.</title>
        <authorList>
            <person name="Alam M."/>
            <person name="Haque M.S."/>
            <person name="Islam M.S."/>
            <person name="Emdad E.M."/>
            <person name="Islam M.M."/>
            <person name="Ahmed B."/>
            <person name="Halim A."/>
            <person name="Hossen Q.M.M."/>
            <person name="Hossain M.Z."/>
            <person name="Ahmed R."/>
            <person name="Khan M.M."/>
            <person name="Islam R."/>
            <person name="Rashid M.M."/>
            <person name="Khan S.A."/>
            <person name="Rahman M.S."/>
            <person name="Alam M."/>
        </authorList>
    </citation>
    <scope>NUCLEOTIDE SEQUENCE [LARGE SCALE GENOMIC DNA]</scope>
    <source>
        <strain evidence="3">cv. CVL-1</strain>
        <tissue evidence="2">Whole seedling</tissue>
    </source>
</reference>
<feature type="compositionally biased region" description="Low complexity" evidence="1">
    <location>
        <begin position="62"/>
        <end position="78"/>
    </location>
</feature>
<comment type="caution">
    <text evidence="2">The sequence shown here is derived from an EMBL/GenBank/DDBJ whole genome shotgun (WGS) entry which is preliminary data.</text>
</comment>
<sequence length="89" mass="9461">MRVRMPNPRSKREACRTNPAAVAAGGHRGFGSSRIEMPLAGVATSTPIWRAARIPEGSTSYLLPGRSSSDSGRSGLRSNLPQVRTHCAS</sequence>
<dbReference type="EMBL" id="AWWV01006141">
    <property type="protein sequence ID" value="OMP02954.1"/>
    <property type="molecule type" value="Genomic_DNA"/>
</dbReference>
<name>A0A1R3K7C0_COCAP</name>